<dbReference type="EMBL" id="QJJY01000033">
    <property type="protein sequence ID" value="PXX23829.1"/>
    <property type="molecule type" value="Genomic_DNA"/>
</dbReference>
<dbReference type="SUPFAM" id="SSF103088">
    <property type="entry name" value="OmpA-like"/>
    <property type="match status" value="1"/>
</dbReference>
<dbReference type="InterPro" id="IPR009282">
    <property type="entry name" value="DUF937"/>
</dbReference>
<evidence type="ECO:0000313" key="5">
    <source>
        <dbReference type="EMBL" id="PXX23829.1"/>
    </source>
</evidence>
<evidence type="ECO:0000259" key="4">
    <source>
        <dbReference type="PROSITE" id="PS51123"/>
    </source>
</evidence>
<dbReference type="GO" id="GO:0016020">
    <property type="term" value="C:membrane"/>
    <property type="evidence" value="ECO:0007669"/>
    <property type="project" value="UniProtKB-UniRule"/>
</dbReference>
<evidence type="ECO:0000313" key="6">
    <source>
        <dbReference type="Proteomes" id="UP000247755"/>
    </source>
</evidence>
<dbReference type="PROSITE" id="PS51123">
    <property type="entry name" value="OMPA_2"/>
    <property type="match status" value="1"/>
</dbReference>
<keyword evidence="1 3" id="KW-0472">Membrane</keyword>
<reference evidence="5 6" key="1">
    <citation type="submission" date="2018-05" db="EMBL/GenBank/DDBJ databases">
        <title>Comparative genomics of bacterial root endophytes of switchgrass collected from native prairies over two seasons.</title>
        <authorList>
            <person name="Tang Y."/>
        </authorList>
    </citation>
    <scope>NUCLEOTIDE SEQUENCE [LARGE SCALE GENOMIC DNA]</scope>
    <source>
        <strain evidence="5 6">NFIX32</strain>
    </source>
</reference>
<dbReference type="AlphaFoldDB" id="A0A318HZI1"/>
<dbReference type="Pfam" id="PF06078">
    <property type="entry name" value="DUF937"/>
    <property type="match status" value="1"/>
</dbReference>
<sequence>MTYPDILRTLHSLIAAPLIEQTPSFLGEAKSDVREAVNALLPNLLAAIVHRGLSSPSEATALMAVFDSPRLDPALPQANLDNFFSGGTVTESHMTTGTALLAELFGDRIHDMERATASLANLKLGSGRALLAMVAPFAFAVLRHAWMTSEEGADRGSLVRLLHAQRHAVHPALQERFLSALGMPSAATWLESTADPDAALTRPLSATAQTRLDESKRRRRALWLILLLLLAVLLLLAYCSHHTPDTTEKAAASAVPASSSQPASSATATSTAPELDKASESAASSPESMKPQAGTAPPLLDVRFGYASAALPDDFKQAASEWVAYAKDHPDALFEVTGFADDTGGRALNERLADRRAEAVTAALVAAGGDTSRLSKAASRIVSQATDAAAARHAEVRPKP</sequence>
<proteinExistence type="predicted"/>
<evidence type="ECO:0000256" key="1">
    <source>
        <dbReference type="PROSITE-ProRule" id="PRU00473"/>
    </source>
</evidence>
<dbReference type="InterPro" id="IPR006665">
    <property type="entry name" value="OmpA-like"/>
</dbReference>
<comment type="caution">
    <text evidence="5">The sequence shown here is derived from an EMBL/GenBank/DDBJ whole genome shotgun (WGS) entry which is preliminary data.</text>
</comment>
<dbReference type="Proteomes" id="UP000247755">
    <property type="component" value="Unassembled WGS sequence"/>
</dbReference>
<dbReference type="Pfam" id="PF00691">
    <property type="entry name" value="OmpA"/>
    <property type="match status" value="1"/>
</dbReference>
<feature type="region of interest" description="Disordered" evidence="2">
    <location>
        <begin position="250"/>
        <end position="296"/>
    </location>
</feature>
<feature type="compositionally biased region" description="Low complexity" evidence="2">
    <location>
        <begin position="250"/>
        <end position="273"/>
    </location>
</feature>
<dbReference type="CDD" id="cd07185">
    <property type="entry name" value="OmpA_C-like"/>
    <property type="match status" value="1"/>
</dbReference>
<accession>A0A318HZI1</accession>
<gene>
    <name evidence="5" type="ORF">NA66_103345</name>
</gene>
<feature type="transmembrane region" description="Helical" evidence="3">
    <location>
        <begin position="221"/>
        <end position="238"/>
    </location>
</feature>
<evidence type="ECO:0000256" key="3">
    <source>
        <dbReference type="SAM" id="Phobius"/>
    </source>
</evidence>
<dbReference type="RefSeq" id="WP_072444761.1">
    <property type="nucleotide sequence ID" value="NZ_QJJY01000033.1"/>
</dbReference>
<dbReference type="InterPro" id="IPR036737">
    <property type="entry name" value="OmpA-like_sf"/>
</dbReference>
<keyword evidence="3" id="KW-1133">Transmembrane helix</keyword>
<name>A0A318HZI1_BURPY</name>
<organism evidence="5 6">
    <name type="scientific">Burkholderia pyrrocinia</name>
    <name type="common">Pseudomonas pyrrocinia</name>
    <dbReference type="NCBI Taxonomy" id="60550"/>
    <lineage>
        <taxon>Bacteria</taxon>
        <taxon>Pseudomonadati</taxon>
        <taxon>Pseudomonadota</taxon>
        <taxon>Betaproteobacteria</taxon>
        <taxon>Burkholderiales</taxon>
        <taxon>Burkholderiaceae</taxon>
        <taxon>Burkholderia</taxon>
        <taxon>Burkholderia cepacia complex</taxon>
    </lineage>
</organism>
<protein>
    <submittedName>
        <fullName evidence="5">Outer membrane protein OmpA-like peptidoglycan-associated protein</fullName>
    </submittedName>
</protein>
<dbReference type="Gene3D" id="3.30.1330.60">
    <property type="entry name" value="OmpA-like domain"/>
    <property type="match status" value="1"/>
</dbReference>
<feature type="domain" description="OmpA-like" evidence="4">
    <location>
        <begin position="292"/>
        <end position="400"/>
    </location>
</feature>
<evidence type="ECO:0000256" key="2">
    <source>
        <dbReference type="SAM" id="MobiDB-lite"/>
    </source>
</evidence>
<keyword evidence="3" id="KW-0812">Transmembrane</keyword>